<evidence type="ECO:0000313" key="1">
    <source>
        <dbReference type="EnsemblMetazoa" id="GAUT005389-PA"/>
    </source>
</evidence>
<organism evidence="1 2">
    <name type="scientific">Glossina austeni</name>
    <name type="common">Savannah tsetse fly</name>
    <dbReference type="NCBI Taxonomy" id="7395"/>
    <lineage>
        <taxon>Eukaryota</taxon>
        <taxon>Metazoa</taxon>
        <taxon>Ecdysozoa</taxon>
        <taxon>Arthropoda</taxon>
        <taxon>Hexapoda</taxon>
        <taxon>Insecta</taxon>
        <taxon>Pterygota</taxon>
        <taxon>Neoptera</taxon>
        <taxon>Endopterygota</taxon>
        <taxon>Diptera</taxon>
        <taxon>Brachycera</taxon>
        <taxon>Muscomorpha</taxon>
        <taxon>Hippoboscoidea</taxon>
        <taxon>Glossinidae</taxon>
        <taxon>Glossina</taxon>
    </lineage>
</organism>
<protein>
    <submittedName>
        <fullName evidence="1">Uncharacterized protein</fullName>
    </submittedName>
</protein>
<accession>A0A1A9UHX4</accession>
<evidence type="ECO:0000313" key="2">
    <source>
        <dbReference type="Proteomes" id="UP000078200"/>
    </source>
</evidence>
<name>A0A1A9UHX4_GLOAU</name>
<dbReference type="EnsemblMetazoa" id="GAUT005389-RA">
    <property type="protein sequence ID" value="GAUT005389-PA"/>
    <property type="gene ID" value="GAUT005389"/>
</dbReference>
<dbReference type="Proteomes" id="UP000078200">
    <property type="component" value="Unassembled WGS sequence"/>
</dbReference>
<proteinExistence type="predicted"/>
<reference evidence="1" key="1">
    <citation type="submission" date="2020-05" db="UniProtKB">
        <authorList>
            <consortium name="EnsemblMetazoa"/>
        </authorList>
    </citation>
    <scope>IDENTIFICATION</scope>
    <source>
        <strain evidence="1">TTRI</strain>
    </source>
</reference>
<keyword evidence="2" id="KW-1185">Reference proteome</keyword>
<dbReference type="VEuPathDB" id="VectorBase:GAUT005389"/>
<dbReference type="AlphaFoldDB" id="A0A1A9UHX4"/>
<sequence length="101" mass="11418">MQPHNNKNGRTRAKRLAEVQLFDEQKIAVTTRAVQAGQAQIQQEKALKIDEMAGKIDKLRETQGILNVDEVYQQFEGKVKVFEGKVGDELSWSDDEAGRMS</sequence>